<organism evidence="2 3">
    <name type="scientific">Kutzneria buriramensis</name>
    <dbReference type="NCBI Taxonomy" id="1045776"/>
    <lineage>
        <taxon>Bacteria</taxon>
        <taxon>Bacillati</taxon>
        <taxon>Actinomycetota</taxon>
        <taxon>Actinomycetes</taxon>
        <taxon>Pseudonocardiales</taxon>
        <taxon>Pseudonocardiaceae</taxon>
        <taxon>Kutzneria</taxon>
    </lineage>
</organism>
<dbReference type="OrthoDB" id="3699262at2"/>
<accession>A0A3E0GW12</accession>
<dbReference type="EMBL" id="QUNO01000023">
    <property type="protein sequence ID" value="REH30693.1"/>
    <property type="molecule type" value="Genomic_DNA"/>
</dbReference>
<keyword evidence="3" id="KW-1185">Reference proteome</keyword>
<evidence type="ECO:0000259" key="1">
    <source>
        <dbReference type="Pfam" id="PF18395"/>
    </source>
</evidence>
<dbReference type="InterPro" id="IPR041372">
    <property type="entry name" value="Cas3_C"/>
</dbReference>
<proteinExistence type="predicted"/>
<evidence type="ECO:0000313" key="3">
    <source>
        <dbReference type="Proteomes" id="UP000256269"/>
    </source>
</evidence>
<feature type="domain" description="Cas3 C-terminal" evidence="1">
    <location>
        <begin position="8"/>
        <end position="113"/>
    </location>
</feature>
<dbReference type="Pfam" id="PF18395">
    <property type="entry name" value="Cas3_C"/>
    <property type="match status" value="1"/>
</dbReference>
<dbReference type="AlphaFoldDB" id="A0A3E0GW12"/>
<gene>
    <name evidence="2" type="ORF">BCF44_12351</name>
</gene>
<dbReference type="RefSeq" id="WP_116181041.1">
    <property type="nucleotide sequence ID" value="NZ_CP144375.1"/>
</dbReference>
<comment type="caution">
    <text evidence="2">The sequence shown here is derived from an EMBL/GenBank/DDBJ whole genome shotgun (WGS) entry which is preliminary data.</text>
</comment>
<dbReference type="Proteomes" id="UP000256269">
    <property type="component" value="Unassembled WGS sequence"/>
</dbReference>
<sequence length="127" mass="13518">MNDIDETPESVSIVLLREDETGRLRPLGGDDTVVLDAGGGLDGAIVGALLDAAVRLAVPEDIDPVVADAIAALPVPAAFRDSPWLYEHRVLVLRNGRCTVGDTTLRYLEGIGLRLGDIDDRTDVEDA</sequence>
<name>A0A3E0GW12_9PSEU</name>
<reference evidence="2 3" key="1">
    <citation type="submission" date="2018-08" db="EMBL/GenBank/DDBJ databases">
        <title>Genomic Encyclopedia of Archaeal and Bacterial Type Strains, Phase II (KMG-II): from individual species to whole genera.</title>
        <authorList>
            <person name="Goeker M."/>
        </authorList>
    </citation>
    <scope>NUCLEOTIDE SEQUENCE [LARGE SCALE GENOMIC DNA]</scope>
    <source>
        <strain evidence="2 3">DSM 45791</strain>
    </source>
</reference>
<protein>
    <recommendedName>
        <fullName evidence="1">Cas3 C-terminal domain-containing protein</fullName>
    </recommendedName>
</protein>
<evidence type="ECO:0000313" key="2">
    <source>
        <dbReference type="EMBL" id="REH30693.1"/>
    </source>
</evidence>